<name>A0AAY4A2U8_9TELE</name>
<dbReference type="GO" id="GO:0030719">
    <property type="term" value="P:P granule organization"/>
    <property type="evidence" value="ECO:0007669"/>
    <property type="project" value="TreeGrafter"/>
</dbReference>
<dbReference type="Gene3D" id="2.40.50.90">
    <property type="match status" value="1"/>
</dbReference>
<dbReference type="Ensembl" id="ENSDCDT00010003755.1">
    <property type="protein sequence ID" value="ENSDCDP00010003618.1"/>
    <property type="gene ID" value="ENSDCDG00010001645.1"/>
</dbReference>
<dbReference type="InterPro" id="IPR013087">
    <property type="entry name" value="Znf_C2H2_type"/>
</dbReference>
<dbReference type="FunFam" id="3.30.160.60:FF:001097">
    <property type="entry name" value="IKAROS family zinc finger 5"/>
    <property type="match status" value="1"/>
</dbReference>
<organism evidence="6 7">
    <name type="scientific">Denticeps clupeoides</name>
    <name type="common">denticle herring</name>
    <dbReference type="NCBI Taxonomy" id="299321"/>
    <lineage>
        <taxon>Eukaryota</taxon>
        <taxon>Metazoa</taxon>
        <taxon>Chordata</taxon>
        <taxon>Craniata</taxon>
        <taxon>Vertebrata</taxon>
        <taxon>Euteleostomi</taxon>
        <taxon>Actinopterygii</taxon>
        <taxon>Neopterygii</taxon>
        <taxon>Teleostei</taxon>
        <taxon>Clupei</taxon>
        <taxon>Clupeiformes</taxon>
        <taxon>Denticipitoidei</taxon>
        <taxon>Denticipitidae</taxon>
        <taxon>Denticeps</taxon>
    </lineage>
</organism>
<dbReference type="GO" id="GO:0007283">
    <property type="term" value="P:spermatogenesis"/>
    <property type="evidence" value="ECO:0007669"/>
    <property type="project" value="TreeGrafter"/>
</dbReference>
<accession>A0AAY4A2U8</accession>
<dbReference type="GO" id="GO:0008270">
    <property type="term" value="F:zinc ion binding"/>
    <property type="evidence" value="ECO:0007669"/>
    <property type="project" value="UniProtKB-KW"/>
</dbReference>
<dbReference type="GO" id="GO:0043186">
    <property type="term" value="C:P granule"/>
    <property type="evidence" value="ECO:0007669"/>
    <property type="project" value="TreeGrafter"/>
</dbReference>
<dbReference type="GO" id="GO:0034587">
    <property type="term" value="P:piRNA processing"/>
    <property type="evidence" value="ECO:0007669"/>
    <property type="project" value="TreeGrafter"/>
</dbReference>
<dbReference type="GO" id="GO:0005739">
    <property type="term" value="C:mitochondrion"/>
    <property type="evidence" value="ECO:0007669"/>
    <property type="project" value="UniProtKB-ARBA"/>
</dbReference>
<keyword evidence="2" id="KW-0694">RNA-binding</keyword>
<dbReference type="InterPro" id="IPR047380">
    <property type="entry name" value="TDRD2-like_tudor"/>
</dbReference>
<reference evidence="6 7" key="1">
    <citation type="submission" date="2020-06" db="EMBL/GenBank/DDBJ databases">
        <authorList>
            <consortium name="Wellcome Sanger Institute Data Sharing"/>
        </authorList>
    </citation>
    <scope>NUCLEOTIDE SEQUENCE [LARGE SCALE GENOMIC DNA]</scope>
</reference>
<dbReference type="Pfam" id="PF00013">
    <property type="entry name" value="KH_1"/>
    <property type="match status" value="1"/>
</dbReference>
<dbReference type="SUPFAM" id="SSF54791">
    <property type="entry name" value="Eukaryotic type KH-domain (KH-domain type I)"/>
    <property type="match status" value="1"/>
</dbReference>
<feature type="compositionally biased region" description="Basic and acidic residues" evidence="3">
    <location>
        <begin position="35"/>
        <end position="50"/>
    </location>
</feature>
<sequence length="591" mass="65531">MGEKHPEPLDFVKDFQEYLTQQTQHVNMISGSVGVERDTAAHSQSERDGQEQPSVESSLADSAAMLVGGFERTYDGKLKCRYCNYASKGTSRIIEHIRIHTASYQKTEEIRVSLPLEAYRSISRCHATFLDVVNQNSGAQVNILPDIMNQTTVTFLLRGFPDQVTVAKCALDKLVFDCEVINEVVKVPKTAFGRIIGRGGETIKLISRTSGARVNCMKDLRSILEQKGKVSIIGTRREVQTAKEMIMEKVTEDQVVRKRIFQASSQRQKRKQLENGDGLGPSSLDGQAVEMPLQVVEGPGNGKIDDVEHPEPSLDEVEEKEAASPPSEFSTFEIPSPDLSFQPDEHLEVYVSASENPEHFFIQILGVRSLQLDKLTAEMSRFYSNNTSREHRVLTIVVGDIVAAPYRECETWNRARVLGVLPSGLVDLYYVDFGDNGAFPQSNLRSMRSDFLSLPFQAIECSLAGISPAGNSWTEAALDDFDRLTYCAEWKPLLAKLCSYSHSEDSFWPSIKLFDNSQGTNTDVGEEMIRLGHAVPCKDYGGILPDDPLSLQRMLADMTSATSELSLSCISLSEAASTSESVDDALEDELI</sequence>
<dbReference type="InterPro" id="IPR035437">
    <property type="entry name" value="SNase_OB-fold_sf"/>
</dbReference>
<evidence type="ECO:0000313" key="7">
    <source>
        <dbReference type="Proteomes" id="UP000694580"/>
    </source>
</evidence>
<dbReference type="PROSITE" id="PS50157">
    <property type="entry name" value="ZINC_FINGER_C2H2_2"/>
    <property type="match status" value="1"/>
</dbReference>
<dbReference type="Proteomes" id="UP000694580">
    <property type="component" value="Chromosome 2"/>
</dbReference>
<feature type="region of interest" description="Disordered" evidence="3">
    <location>
        <begin position="296"/>
        <end position="335"/>
    </location>
</feature>
<dbReference type="Pfam" id="PF00567">
    <property type="entry name" value="TUDOR"/>
    <property type="match status" value="1"/>
</dbReference>
<dbReference type="Gene3D" id="3.30.310.210">
    <property type="match status" value="1"/>
</dbReference>
<gene>
    <name evidence="6" type="primary">TDRKH</name>
</gene>
<feature type="region of interest" description="Disordered" evidence="3">
    <location>
        <begin position="266"/>
        <end position="285"/>
    </location>
</feature>
<reference evidence="6" key="3">
    <citation type="submission" date="2025-09" db="UniProtKB">
        <authorList>
            <consortium name="Ensembl"/>
        </authorList>
    </citation>
    <scope>IDENTIFICATION</scope>
</reference>
<dbReference type="InterPro" id="IPR050621">
    <property type="entry name" value="Tudor_domain_containing"/>
</dbReference>
<dbReference type="SMART" id="SM00322">
    <property type="entry name" value="KH"/>
    <property type="match status" value="1"/>
</dbReference>
<evidence type="ECO:0000259" key="5">
    <source>
        <dbReference type="PROSITE" id="PS50304"/>
    </source>
</evidence>
<evidence type="ECO:0000313" key="6">
    <source>
        <dbReference type="Ensembl" id="ENSDCDP00010003618.1"/>
    </source>
</evidence>
<feature type="compositionally biased region" description="Basic and acidic residues" evidence="3">
    <location>
        <begin position="303"/>
        <end position="312"/>
    </location>
</feature>
<protein>
    <submittedName>
        <fullName evidence="6">Uncharacterized protein</fullName>
    </submittedName>
</protein>
<evidence type="ECO:0000256" key="3">
    <source>
        <dbReference type="SAM" id="MobiDB-lite"/>
    </source>
</evidence>
<feature type="domain" description="Tudor" evidence="5">
    <location>
        <begin position="395"/>
        <end position="454"/>
    </location>
</feature>
<dbReference type="InterPro" id="IPR004088">
    <property type="entry name" value="KH_dom_type_1"/>
</dbReference>
<dbReference type="PROSITE" id="PS50084">
    <property type="entry name" value="KH_TYPE_1"/>
    <property type="match status" value="1"/>
</dbReference>
<keyword evidence="1" id="KW-0479">Metal-binding</keyword>
<feature type="region of interest" description="Disordered" evidence="3">
    <location>
        <begin position="30"/>
        <end position="58"/>
    </location>
</feature>
<dbReference type="InterPro" id="IPR004087">
    <property type="entry name" value="KH_dom"/>
</dbReference>
<evidence type="ECO:0000256" key="2">
    <source>
        <dbReference type="PROSITE-ProRule" id="PRU00117"/>
    </source>
</evidence>
<dbReference type="InterPro" id="IPR002999">
    <property type="entry name" value="Tudor"/>
</dbReference>
<dbReference type="SUPFAM" id="SSF63748">
    <property type="entry name" value="Tudor/PWWP/MBT"/>
    <property type="match status" value="1"/>
</dbReference>
<dbReference type="SMART" id="SM00333">
    <property type="entry name" value="TUDOR"/>
    <property type="match status" value="1"/>
</dbReference>
<dbReference type="PANTHER" id="PTHR22948:SF18">
    <property type="entry name" value="TUDOR AND KH DOMAIN-CONTAINING PROTEIN"/>
    <property type="match status" value="1"/>
</dbReference>
<keyword evidence="1" id="KW-0863">Zinc-finger</keyword>
<proteinExistence type="predicted"/>
<dbReference type="InterPro" id="IPR036612">
    <property type="entry name" value="KH_dom_type_1_sf"/>
</dbReference>
<dbReference type="GeneTree" id="ENSGT00940000166206"/>
<dbReference type="PANTHER" id="PTHR22948">
    <property type="entry name" value="TUDOR DOMAIN CONTAINING PROTEIN"/>
    <property type="match status" value="1"/>
</dbReference>
<dbReference type="Gene3D" id="2.30.30.140">
    <property type="match status" value="1"/>
</dbReference>
<reference evidence="6" key="2">
    <citation type="submission" date="2025-08" db="UniProtKB">
        <authorList>
            <consortium name="Ensembl"/>
        </authorList>
    </citation>
    <scope>IDENTIFICATION</scope>
</reference>
<evidence type="ECO:0000259" key="4">
    <source>
        <dbReference type="PROSITE" id="PS50157"/>
    </source>
</evidence>
<keyword evidence="7" id="KW-1185">Reference proteome</keyword>
<dbReference type="CDD" id="cd20412">
    <property type="entry name" value="Tudor_TDRD2"/>
    <property type="match status" value="1"/>
</dbReference>
<evidence type="ECO:0000256" key="1">
    <source>
        <dbReference type="PROSITE-ProRule" id="PRU00042"/>
    </source>
</evidence>
<dbReference type="GO" id="GO:0003723">
    <property type="term" value="F:RNA binding"/>
    <property type="evidence" value="ECO:0007669"/>
    <property type="project" value="UniProtKB-UniRule"/>
</dbReference>
<keyword evidence="1" id="KW-0862">Zinc</keyword>
<feature type="domain" description="C2H2-type" evidence="4">
    <location>
        <begin position="78"/>
        <end position="105"/>
    </location>
</feature>
<dbReference type="AlphaFoldDB" id="A0AAY4A2U8"/>
<dbReference type="PROSITE" id="PS50304">
    <property type="entry name" value="TUDOR"/>
    <property type="match status" value="1"/>
</dbReference>